<feature type="region of interest" description="Disordered" evidence="1">
    <location>
        <begin position="63"/>
        <end position="82"/>
    </location>
</feature>
<dbReference type="Proteomes" id="UP000075809">
    <property type="component" value="Unassembled WGS sequence"/>
</dbReference>
<dbReference type="STRING" id="64791.A0A151WYV5"/>
<feature type="compositionally biased region" description="Basic and acidic residues" evidence="1">
    <location>
        <begin position="604"/>
        <end position="732"/>
    </location>
</feature>
<sequence>MTIAGRKQISRLRAAARSNDLTASISNLGYESVSFCQVATQVLKPPVELRLCPVLRPRRRQCTARLPPPASSSVVESSQPDDGGRSATLLLVAFPLPSRSLLAGPDAAISPCTRTKNSSSRLRGPTERGAKALRFDYARRCTVPANMREKRWLLLLALYGILLAHAVCAALKTRPKFKIATTSTTTTTSTTEEPQAEENGQANSETTTIAIETNGTTGHTLTGIPQIDYIWDPNLPRELNGYNLSDYPFYNSIPEDIDFKCDGLHDGFYASVPHKCQVYHHCLFGTRYDFLCANFTAFDQKTFICHFVSEVDCANSKKYWHRNDALYQVTTTTTTTTTTLAPVTVPTSRTPGRDRIPPRRRPPARRRPYDYYEEDYYDDEYDRSRDFIGRDDYEYDDRKYRRDRDREFRDRDRDRDFRDRDPPARGRDDRDRDTARDRYPARGNRRDPPRSRDPLEDDLRPRGRNPDQGIRSTSREAEDSDVYDRRPETRNRDTDERRYSDKRYRDDYDDKEPAAPSASASSNTEGLVKPAAPSTSVYSRPRTPPKIRRPVPLSEQDKYAYKTTPTQPTEEPRRRPADLAEDDYYDDELEDVRPSRRPLRRRPSYRDRDRDRDFYETRDRDRPLRTRYHSPPEEVRLRTHQDRSRDRYYDRDRDRNRDRALERGKDRSPERSSDRDSRGRSQDSERQERPYSSRVLDREREAERSRSSSRSKDLSDTTEASRRPNSYDRTTEKATTTTTSTTTTTTTCLPEQLIRKPEEVSKDAVTDRSEKPSYPERPTRPIQTQSGHVVSDTENYHRNLSENSQRSTQQVDYQDRDIEGRNEQNHQIAYPDEYSSEYYDEPLEEPPSPPPPRTTVRIVKRPFLPSRGGNPNPRGLSPVGSKAPHSSRRDEETTTDHRSALGENDYRNYYIQEEQEDNRNINHQEPPLRSDNKQTYDAYKTVQSDLQKKQRQEEYDSAISRPALRKPIEKNNEEEVSRDPEDLSNSSKEYSTQNQSYDSRKHQTENLTPKWIENYSSEKHANVGNVQTSSGSPIRSKVRLPPVETTPNIYSSTYRNEDVQDLPSGPGSYRAKQRINEVTHRLQDIPESEYDVTLNDALTPTLVQEANLPSGFVLPLHRQLGRDTVLQPSENNYKLSRPINQQQQQQHQQKSFIPNQFLPNISNNDRSRAVYYRTPEAIQISGAQYRQQRPWQDYTAY</sequence>
<feature type="region of interest" description="Disordered" evidence="1">
    <location>
        <begin position="338"/>
        <end position="372"/>
    </location>
</feature>
<feature type="compositionally biased region" description="Polar residues" evidence="1">
    <location>
        <begin position="1024"/>
        <end position="1033"/>
    </location>
</feature>
<dbReference type="InterPro" id="IPR036508">
    <property type="entry name" value="Chitin-bd_dom_sf"/>
</dbReference>
<dbReference type="PANTHER" id="PTHR22933:SF40">
    <property type="entry name" value="CUTICULAR PROTEIN ANALOGOUS TO PERITROPHINS 1-H"/>
    <property type="match status" value="1"/>
</dbReference>
<feature type="region of interest" description="Disordered" evidence="1">
    <location>
        <begin position="182"/>
        <end position="205"/>
    </location>
</feature>
<dbReference type="EMBL" id="KQ982649">
    <property type="protein sequence ID" value="KYQ53064.1"/>
    <property type="molecule type" value="Genomic_DNA"/>
</dbReference>
<feature type="compositionally biased region" description="Acidic residues" evidence="1">
    <location>
        <begin position="579"/>
        <end position="590"/>
    </location>
</feature>
<dbReference type="PROSITE" id="PS50940">
    <property type="entry name" value="CHIT_BIND_II"/>
    <property type="match status" value="1"/>
</dbReference>
<organism evidence="4 5">
    <name type="scientific">Mycetomoellerius zeteki</name>
    <dbReference type="NCBI Taxonomy" id="64791"/>
    <lineage>
        <taxon>Eukaryota</taxon>
        <taxon>Metazoa</taxon>
        <taxon>Ecdysozoa</taxon>
        <taxon>Arthropoda</taxon>
        <taxon>Hexapoda</taxon>
        <taxon>Insecta</taxon>
        <taxon>Pterygota</taxon>
        <taxon>Neoptera</taxon>
        <taxon>Endopterygota</taxon>
        <taxon>Hymenoptera</taxon>
        <taxon>Apocrita</taxon>
        <taxon>Aculeata</taxon>
        <taxon>Formicoidea</taxon>
        <taxon>Formicidae</taxon>
        <taxon>Myrmicinae</taxon>
        <taxon>Mycetomoellerius</taxon>
    </lineage>
</organism>
<dbReference type="Pfam" id="PF01607">
    <property type="entry name" value="CBM_14"/>
    <property type="match status" value="1"/>
</dbReference>
<feature type="compositionally biased region" description="Basic and acidic residues" evidence="1">
    <location>
        <begin position="966"/>
        <end position="981"/>
    </location>
</feature>
<evidence type="ECO:0000313" key="5">
    <source>
        <dbReference type="Proteomes" id="UP000075809"/>
    </source>
</evidence>
<feature type="compositionally biased region" description="Basic and acidic residues" evidence="1">
    <location>
        <begin position="887"/>
        <end position="906"/>
    </location>
</feature>
<dbReference type="Gene3D" id="2.170.140.10">
    <property type="entry name" value="Chitin binding domain"/>
    <property type="match status" value="1"/>
</dbReference>
<dbReference type="SMART" id="SM00494">
    <property type="entry name" value="ChtBD2"/>
    <property type="match status" value="1"/>
</dbReference>
<evidence type="ECO:0000259" key="3">
    <source>
        <dbReference type="PROSITE" id="PS50940"/>
    </source>
</evidence>
<feature type="compositionally biased region" description="Basic and acidic residues" evidence="1">
    <location>
        <begin position="753"/>
        <end position="779"/>
    </location>
</feature>
<dbReference type="PANTHER" id="PTHR22933">
    <property type="entry name" value="FI18007P1-RELATED"/>
    <property type="match status" value="1"/>
</dbReference>
<feature type="compositionally biased region" description="Polar residues" evidence="1">
    <location>
        <begin position="983"/>
        <end position="997"/>
    </location>
</feature>
<feature type="compositionally biased region" description="Basic and acidic residues" evidence="1">
    <location>
        <begin position="917"/>
        <end position="934"/>
    </location>
</feature>
<feature type="domain" description="Chitin-binding type-2" evidence="3">
    <location>
        <begin position="258"/>
        <end position="315"/>
    </location>
</feature>
<dbReference type="AlphaFoldDB" id="A0A151WYV5"/>
<keyword evidence="2" id="KW-0812">Transmembrane</keyword>
<evidence type="ECO:0000313" key="4">
    <source>
        <dbReference type="EMBL" id="KYQ53064.1"/>
    </source>
</evidence>
<feature type="transmembrane region" description="Helical" evidence="2">
    <location>
        <begin position="152"/>
        <end position="172"/>
    </location>
</feature>
<feature type="compositionally biased region" description="Basic and acidic residues" evidence="1">
    <location>
        <begin position="404"/>
        <end position="465"/>
    </location>
</feature>
<dbReference type="InterPro" id="IPR052976">
    <property type="entry name" value="Scoloptoxin-like"/>
</dbReference>
<feature type="compositionally biased region" description="Polar residues" evidence="1">
    <location>
        <begin position="801"/>
        <end position="812"/>
    </location>
</feature>
<protein>
    <recommendedName>
        <fullName evidence="3">Chitin-binding type-2 domain-containing protein</fullName>
    </recommendedName>
</protein>
<feature type="compositionally biased region" description="Basic and acidic residues" evidence="1">
    <location>
        <begin position="813"/>
        <end position="824"/>
    </location>
</feature>
<evidence type="ECO:0000256" key="2">
    <source>
        <dbReference type="SAM" id="Phobius"/>
    </source>
</evidence>
<dbReference type="InterPro" id="IPR002557">
    <property type="entry name" value="Chitin-bd_dom"/>
</dbReference>
<keyword evidence="2" id="KW-0472">Membrane</keyword>
<dbReference type="GO" id="GO:0005576">
    <property type="term" value="C:extracellular region"/>
    <property type="evidence" value="ECO:0007669"/>
    <property type="project" value="InterPro"/>
</dbReference>
<reference evidence="4 5" key="1">
    <citation type="submission" date="2015-09" db="EMBL/GenBank/DDBJ databases">
        <title>Trachymyrmex zeteki WGS genome.</title>
        <authorList>
            <person name="Nygaard S."/>
            <person name="Hu H."/>
            <person name="Boomsma J."/>
            <person name="Zhang G."/>
        </authorList>
    </citation>
    <scope>NUCLEOTIDE SEQUENCE [LARGE SCALE GENOMIC DNA]</scope>
    <source>
        <strain evidence="4">Tzet28-1</strain>
        <tissue evidence="4">Whole body</tissue>
    </source>
</reference>
<feature type="compositionally biased region" description="Low complexity" evidence="1">
    <location>
        <begin position="733"/>
        <end position="747"/>
    </location>
</feature>
<feature type="compositionally biased region" description="Acidic residues" evidence="1">
    <location>
        <begin position="834"/>
        <end position="844"/>
    </location>
</feature>
<dbReference type="SUPFAM" id="SSF57625">
    <property type="entry name" value="Invertebrate chitin-binding proteins"/>
    <property type="match status" value="1"/>
</dbReference>
<feature type="compositionally biased region" description="Basic and acidic residues" evidence="1">
    <location>
        <begin position="473"/>
        <end position="513"/>
    </location>
</feature>
<feature type="region of interest" description="Disordered" evidence="1">
    <location>
        <begin position="1023"/>
        <end position="1050"/>
    </location>
</feature>
<gene>
    <name evidence="4" type="ORF">ALC60_07792</name>
</gene>
<proteinExistence type="predicted"/>
<accession>A0A151WYV5</accession>
<name>A0A151WYV5_9HYME</name>
<feature type="compositionally biased region" description="Low complexity" evidence="1">
    <location>
        <begin position="71"/>
        <end position="80"/>
    </location>
</feature>
<evidence type="ECO:0000256" key="1">
    <source>
        <dbReference type="SAM" id="MobiDB-lite"/>
    </source>
</evidence>
<feature type="compositionally biased region" description="Low complexity" evidence="1">
    <location>
        <begin position="182"/>
        <end position="191"/>
    </location>
</feature>
<keyword evidence="2" id="KW-1133">Transmembrane helix</keyword>
<feature type="region of interest" description="Disordered" evidence="1">
    <location>
        <begin position="404"/>
        <end position="1005"/>
    </location>
</feature>
<dbReference type="GO" id="GO:0008061">
    <property type="term" value="F:chitin binding"/>
    <property type="evidence" value="ECO:0007669"/>
    <property type="project" value="InterPro"/>
</dbReference>
<keyword evidence="5" id="KW-1185">Reference proteome</keyword>